<dbReference type="InterPro" id="IPR011009">
    <property type="entry name" value="Kinase-like_dom_sf"/>
</dbReference>
<keyword evidence="9" id="KW-0597">Phosphoprotein</keyword>
<evidence type="ECO:0000256" key="1">
    <source>
        <dbReference type="ARBA" id="ARBA00004236"/>
    </source>
</evidence>
<comment type="similarity">
    <text evidence="4">Belongs to the protein kinase superfamily. CAMK Ser/Thr protein kinase family. SNF1 subfamily.</text>
</comment>
<evidence type="ECO:0000256" key="10">
    <source>
        <dbReference type="ARBA" id="ARBA00022679"/>
    </source>
</evidence>
<dbReference type="PROSITE" id="PS50011">
    <property type="entry name" value="PROTEIN_KINASE_DOM"/>
    <property type="match status" value="1"/>
</dbReference>
<feature type="compositionally biased region" description="Polar residues" evidence="23">
    <location>
        <begin position="711"/>
        <end position="728"/>
    </location>
</feature>
<dbReference type="FunFam" id="3.30.310.80:FF:000001">
    <property type="entry name" value="Non-specific serine/threonine protein kinase"/>
    <property type="match status" value="1"/>
</dbReference>
<dbReference type="Gene3D" id="1.10.8.10">
    <property type="entry name" value="DNA helicase RuvA subunit, C-terminal domain"/>
    <property type="match status" value="1"/>
</dbReference>
<evidence type="ECO:0000313" key="27">
    <source>
        <dbReference type="EMBL" id="CAJ0590700.1"/>
    </source>
</evidence>
<feature type="region of interest" description="Disordered" evidence="23">
    <location>
        <begin position="674"/>
        <end position="728"/>
    </location>
</feature>
<dbReference type="Gene3D" id="3.30.200.20">
    <property type="entry name" value="Phosphorylase Kinase, domain 1"/>
    <property type="match status" value="1"/>
</dbReference>
<dbReference type="EMBL" id="CATQJL010000001">
    <property type="protein sequence ID" value="CAJ0590700.1"/>
    <property type="molecule type" value="Genomic_DNA"/>
</dbReference>
<evidence type="ECO:0000256" key="6">
    <source>
        <dbReference type="ARBA" id="ARBA00022475"/>
    </source>
</evidence>
<keyword evidence="10" id="KW-0808">Transferase</keyword>
<dbReference type="SUPFAM" id="SSF56112">
    <property type="entry name" value="Protein kinase-like (PK-like)"/>
    <property type="match status" value="1"/>
</dbReference>
<dbReference type="GO" id="GO:0050321">
    <property type="term" value="F:tau-protein kinase activity"/>
    <property type="evidence" value="ECO:0007669"/>
    <property type="project" value="TreeGrafter"/>
</dbReference>
<keyword evidence="6" id="KW-1003">Cell membrane</keyword>
<dbReference type="FunFam" id="1.10.510.10:FF:001032">
    <property type="entry name" value="KP78b, isoform A"/>
    <property type="match status" value="1"/>
</dbReference>
<dbReference type="AlphaFoldDB" id="A0AA36DPM5"/>
<dbReference type="Gene3D" id="3.30.310.80">
    <property type="entry name" value="Kinase associated domain 1, KA1"/>
    <property type="match status" value="1"/>
</dbReference>
<reference evidence="27" key="1">
    <citation type="submission" date="2023-07" db="EMBL/GenBank/DDBJ databases">
        <authorList>
            <consortium name="CYATHOMIX"/>
        </authorList>
    </citation>
    <scope>NUCLEOTIDE SEQUENCE</scope>
    <source>
        <strain evidence="27">N/A</strain>
    </source>
</reference>
<feature type="domain" description="UBA" evidence="25">
    <location>
        <begin position="493"/>
        <end position="532"/>
    </location>
</feature>
<dbReference type="GO" id="GO:0005886">
    <property type="term" value="C:plasma membrane"/>
    <property type="evidence" value="ECO:0007669"/>
    <property type="project" value="UniProtKB-SubCell"/>
</dbReference>
<evidence type="ECO:0000256" key="21">
    <source>
        <dbReference type="ARBA" id="ARBA00074935"/>
    </source>
</evidence>
<dbReference type="CDD" id="cd12196">
    <property type="entry name" value="MARK1-3_C"/>
    <property type="match status" value="1"/>
</dbReference>
<dbReference type="InterPro" id="IPR015940">
    <property type="entry name" value="UBA"/>
</dbReference>
<evidence type="ECO:0000256" key="13">
    <source>
        <dbReference type="ARBA" id="ARBA00022840"/>
    </source>
</evidence>
<evidence type="ECO:0000256" key="15">
    <source>
        <dbReference type="ARBA" id="ARBA00023273"/>
    </source>
</evidence>
<sequence>MPRELSDDVTRANWTRRFSKTVLANLVPFRKVSATDETKTPPAHAQVRRRASAAPDVLLATTGHAVAAVAAPEIDALHKLRQRRRSADRIYALKSHQEHVSAPSAAETKTAEKSSKSTSNSGSKKSPKTQAVAITAKPSSSIPRAPPAMNNGAQPPPPGAVAQPSRHSGAAQPPHSSSSRSHHTGTGSSSQHASHLRPSAGMGSSSRSGGRRPPDDPHVGKYKLLKTIGKGNFAKVKLAKHTITGQEVAIKIIDKTALNPSSLQKLFREVKIMKQLDHPNIVKLYQVMENEQTLYLVLEYASGGEVFDYLVAHGRMKEKEARVKFRQIVSAVQYLHSKNIIHRDLKAENLLLDADMNIKIADFGFSNQFTLGNKLDTFCGSPPYAAPELFQGKKYDGPEVDVWSLGVILYTLVSGSLPFDGQNLKELRERVLRGKYRIPFYMSTDCENLLKKFLVLNPARRGTLETIMKDRWMNIGYEDEGELKPYIEPPKDQIDEARIEKLIQLGFNKGSILDALEKEKFEDIHATYLLLGERKCEMDAGDLALAQQAVTHSTHNVSSGIGSHAVGTNTASVATSTQSPSKYSRTSSAQTSTATAGPSALNANAALPKQSSRRSSQNDTPSATAQQPGQAASSARAQVQLRQQPTSRHAAMSMVPGSYQAAAAEGHRDYLASFTRGGTSSTVTPGSRKSSDPKGRVPINLGVRAAGQRADGSSSARSAHPTTTGISATYQVPASASLVGKLPVNTNNSGVGPNASPQLKTPAAIAQIPIPLQKSGSQISHAPTEPVIKEDEDESSESSGGGANGVTTITHLPIIGGAPVAQSPLPPAEEVAPEMKTSVSVTPEREHKPSLIHQSPSMPPTILKAMGELTVRGATSTTPGDRDSPKMTKSATGNPLIATPPPSSTAAAAPPTSSPSQTYAPTPAVQSSVTPEQRPNAAVTTTVNAANATAFPRNTRNRQTFHGKTDYNKVNGDEEESEGEQAPAGQSIGNGQKGGFFLSKLTKLTRRGPHDGAAPPPIGQPPSRGGTVGCSGGTPVTGALTQIREGHAIAPTGTATPPSGREEDIKPRSLRFTWSMKTTSSLAPDDMMKEIRKVLDANGCDYEQRERYLILCVHGDPNADSLVQWEMEVCKLPRLSLNGVRFKRISGTSIGFKNIASRIAQELNL</sequence>
<keyword evidence="14" id="KW-0472">Membrane</keyword>
<dbReference type="InterPro" id="IPR008271">
    <property type="entry name" value="Ser/Thr_kinase_AS"/>
</dbReference>
<feature type="domain" description="Protein kinase" evidence="24">
    <location>
        <begin position="222"/>
        <end position="473"/>
    </location>
</feature>
<feature type="region of interest" description="Disordered" evidence="23">
    <location>
        <begin position="873"/>
        <end position="1065"/>
    </location>
</feature>
<feature type="compositionally biased region" description="Low complexity" evidence="23">
    <location>
        <begin position="586"/>
        <end position="600"/>
    </location>
</feature>
<organism evidence="27 28">
    <name type="scientific">Cylicocyclus nassatus</name>
    <name type="common">Nematode worm</name>
    <dbReference type="NCBI Taxonomy" id="53992"/>
    <lineage>
        <taxon>Eukaryota</taxon>
        <taxon>Metazoa</taxon>
        <taxon>Ecdysozoa</taxon>
        <taxon>Nematoda</taxon>
        <taxon>Chromadorea</taxon>
        <taxon>Rhabditida</taxon>
        <taxon>Rhabditina</taxon>
        <taxon>Rhabditomorpha</taxon>
        <taxon>Strongyloidea</taxon>
        <taxon>Strongylidae</taxon>
        <taxon>Cylicocyclus</taxon>
    </lineage>
</organism>
<dbReference type="CDD" id="cd14072">
    <property type="entry name" value="STKc_MARK"/>
    <property type="match status" value="1"/>
</dbReference>
<dbReference type="GO" id="GO:0035556">
    <property type="term" value="P:intracellular signal transduction"/>
    <property type="evidence" value="ECO:0007669"/>
    <property type="project" value="TreeGrafter"/>
</dbReference>
<dbReference type="PANTHER" id="PTHR24346:SF82">
    <property type="entry name" value="KP78A-RELATED"/>
    <property type="match status" value="1"/>
</dbReference>
<dbReference type="SMART" id="SM00220">
    <property type="entry name" value="S_TKc"/>
    <property type="match status" value="1"/>
</dbReference>
<dbReference type="Pfam" id="PF02149">
    <property type="entry name" value="KA1"/>
    <property type="match status" value="1"/>
</dbReference>
<evidence type="ECO:0000256" key="11">
    <source>
        <dbReference type="ARBA" id="ARBA00022741"/>
    </source>
</evidence>
<feature type="compositionally biased region" description="Polar residues" evidence="23">
    <location>
        <begin position="676"/>
        <end position="688"/>
    </location>
</feature>
<dbReference type="CDD" id="cd14337">
    <property type="entry name" value="UBA_MARK_Par1"/>
    <property type="match status" value="1"/>
</dbReference>
<evidence type="ECO:0000256" key="9">
    <source>
        <dbReference type="ARBA" id="ARBA00022553"/>
    </source>
</evidence>
<feature type="compositionally biased region" description="Polar residues" evidence="23">
    <location>
        <begin position="609"/>
        <end position="647"/>
    </location>
</feature>
<evidence type="ECO:0000256" key="5">
    <source>
        <dbReference type="ARBA" id="ARBA00012513"/>
    </source>
</evidence>
<dbReference type="InterPro" id="IPR017441">
    <property type="entry name" value="Protein_kinase_ATP_BS"/>
</dbReference>
<dbReference type="SUPFAM" id="SSF103243">
    <property type="entry name" value="KA1-like"/>
    <property type="match status" value="1"/>
</dbReference>
<evidence type="ECO:0000256" key="14">
    <source>
        <dbReference type="ARBA" id="ARBA00023136"/>
    </source>
</evidence>
<dbReference type="GO" id="GO:0005524">
    <property type="term" value="F:ATP binding"/>
    <property type="evidence" value="ECO:0007669"/>
    <property type="project" value="UniProtKB-UniRule"/>
</dbReference>
<feature type="binding site" evidence="22">
    <location>
        <position position="251"/>
    </location>
    <ligand>
        <name>ATP</name>
        <dbReference type="ChEBI" id="CHEBI:30616"/>
    </ligand>
</feature>
<dbReference type="InterPro" id="IPR000719">
    <property type="entry name" value="Prot_kinase_dom"/>
</dbReference>
<evidence type="ECO:0000256" key="2">
    <source>
        <dbReference type="ARBA" id="ARBA00004316"/>
    </source>
</evidence>
<feature type="region of interest" description="Disordered" evidence="23">
    <location>
        <begin position="94"/>
        <end position="221"/>
    </location>
</feature>
<evidence type="ECO:0000256" key="22">
    <source>
        <dbReference type="PROSITE-ProRule" id="PRU10141"/>
    </source>
</evidence>
<evidence type="ECO:0000259" key="24">
    <source>
        <dbReference type="PROSITE" id="PS50011"/>
    </source>
</evidence>
<comment type="catalytic activity">
    <reaction evidence="17">
        <text>L-seryl-[protein] + ATP = O-phospho-L-seryl-[protein] + ADP + H(+)</text>
        <dbReference type="Rhea" id="RHEA:17989"/>
        <dbReference type="Rhea" id="RHEA-COMP:9863"/>
        <dbReference type="Rhea" id="RHEA-COMP:11604"/>
        <dbReference type="ChEBI" id="CHEBI:15378"/>
        <dbReference type="ChEBI" id="CHEBI:29999"/>
        <dbReference type="ChEBI" id="CHEBI:30616"/>
        <dbReference type="ChEBI" id="CHEBI:83421"/>
        <dbReference type="ChEBI" id="CHEBI:456216"/>
        <dbReference type="EC" id="2.7.11.1"/>
    </reaction>
</comment>
<dbReference type="GO" id="GO:0000226">
    <property type="term" value="P:microtubule cytoskeleton organization"/>
    <property type="evidence" value="ECO:0007669"/>
    <property type="project" value="TreeGrafter"/>
</dbReference>
<evidence type="ECO:0000256" key="19">
    <source>
        <dbReference type="ARBA" id="ARBA00063680"/>
    </source>
</evidence>
<evidence type="ECO:0000256" key="17">
    <source>
        <dbReference type="ARBA" id="ARBA00048679"/>
    </source>
</evidence>
<comment type="function">
    <text evidence="18">Serine/threonine-protein kinase. Involved in the specific phosphorylation of microtubule-associated proteins for MAP2 and MAP4. Phosphorylates the microtubule-associated protein MAPT/TAU. Phosphorylates CDC25C on 'Ser-216'. Regulates localization and activity of some histone deacetylases by mediating phosphorylation of HDAC7, promoting subsequent interaction between HDAC7 and 14-3-3 and export from the nucleus. Regulates localization and activity of MITF by mediating its phosphorylation, promoting subsequent interaction between MITF and 14-3-3 and retention in the cytosol. Negatively regulates the Hippo signaling pathway and antagonizes the phosphorylation of LATS1. Cooperates with DLG5 to inhibit the kinase activity of STK3/MST2 toward LATS1. Phosphorylates PKP2 and KSR1.</text>
</comment>
<dbReference type="PROSITE" id="PS00108">
    <property type="entry name" value="PROTEIN_KINASE_ST"/>
    <property type="match status" value="1"/>
</dbReference>
<feature type="compositionally biased region" description="Polar residues" evidence="23">
    <location>
        <begin position="571"/>
        <end position="585"/>
    </location>
</feature>
<evidence type="ECO:0000259" key="25">
    <source>
        <dbReference type="PROSITE" id="PS50030"/>
    </source>
</evidence>
<feature type="domain" description="KA1" evidence="26">
    <location>
        <begin position="1116"/>
        <end position="1165"/>
    </location>
</feature>
<dbReference type="PROSITE" id="PS50030">
    <property type="entry name" value="UBA"/>
    <property type="match status" value="1"/>
</dbReference>
<keyword evidence="8" id="KW-0723">Serine/threonine-protein kinase</keyword>
<evidence type="ECO:0000256" key="20">
    <source>
        <dbReference type="ARBA" id="ARBA00071529"/>
    </source>
</evidence>
<dbReference type="PANTHER" id="PTHR24346">
    <property type="entry name" value="MAP/MICROTUBULE AFFINITY-REGULATING KINASE"/>
    <property type="match status" value="1"/>
</dbReference>
<feature type="region of interest" description="Disordered" evidence="23">
    <location>
        <begin position="571"/>
        <end position="651"/>
    </location>
</feature>
<evidence type="ECO:0000313" key="28">
    <source>
        <dbReference type="Proteomes" id="UP001176961"/>
    </source>
</evidence>
<dbReference type="GO" id="GO:0042995">
    <property type="term" value="C:cell projection"/>
    <property type="evidence" value="ECO:0007669"/>
    <property type="project" value="UniProtKB-SubCell"/>
</dbReference>
<dbReference type="InterPro" id="IPR049508">
    <property type="entry name" value="MARK1-4_cat"/>
</dbReference>
<evidence type="ECO:0000256" key="16">
    <source>
        <dbReference type="ARBA" id="ARBA00047899"/>
    </source>
</evidence>
<keyword evidence="11 22" id="KW-0547">Nucleotide-binding</keyword>
<evidence type="ECO:0000256" key="18">
    <source>
        <dbReference type="ARBA" id="ARBA00054424"/>
    </source>
</evidence>
<keyword evidence="7" id="KW-0963">Cytoplasm</keyword>
<evidence type="ECO:0000256" key="3">
    <source>
        <dbReference type="ARBA" id="ARBA00004544"/>
    </source>
</evidence>
<dbReference type="EC" id="2.7.11.1" evidence="5"/>
<gene>
    <name evidence="27" type="ORF">CYNAS_LOCUS2683</name>
</gene>
<dbReference type="FunFam" id="1.10.8.10:FF:000005">
    <property type="entry name" value="Non-specific serine/threonine protein kinase"/>
    <property type="match status" value="1"/>
</dbReference>
<dbReference type="Gene3D" id="1.10.510.10">
    <property type="entry name" value="Transferase(Phosphotransferase) domain 1"/>
    <property type="match status" value="1"/>
</dbReference>
<dbReference type="PROSITE" id="PS00107">
    <property type="entry name" value="PROTEIN_KINASE_ATP"/>
    <property type="match status" value="1"/>
</dbReference>
<dbReference type="GO" id="GO:0005938">
    <property type="term" value="C:cell cortex"/>
    <property type="evidence" value="ECO:0007669"/>
    <property type="project" value="UniProtKB-SubCell"/>
</dbReference>
<comment type="caution">
    <text evidence="27">The sequence shown here is derived from an EMBL/GenBank/DDBJ whole genome shotgun (WGS) entry which is preliminary data.</text>
</comment>
<keyword evidence="15" id="KW-0966">Cell projection</keyword>
<accession>A0AA36DPM5</accession>
<comment type="catalytic activity">
    <reaction evidence="16">
        <text>L-threonyl-[protein] + ATP = O-phospho-L-threonyl-[protein] + ADP + H(+)</text>
        <dbReference type="Rhea" id="RHEA:46608"/>
        <dbReference type="Rhea" id="RHEA-COMP:11060"/>
        <dbReference type="Rhea" id="RHEA-COMP:11605"/>
        <dbReference type="ChEBI" id="CHEBI:15378"/>
        <dbReference type="ChEBI" id="CHEBI:30013"/>
        <dbReference type="ChEBI" id="CHEBI:30616"/>
        <dbReference type="ChEBI" id="CHEBI:61977"/>
        <dbReference type="ChEBI" id="CHEBI:456216"/>
        <dbReference type="EC" id="2.7.11.1"/>
    </reaction>
</comment>
<evidence type="ECO:0000256" key="4">
    <source>
        <dbReference type="ARBA" id="ARBA00006234"/>
    </source>
</evidence>
<feature type="compositionally biased region" description="Low complexity" evidence="23">
    <location>
        <begin position="904"/>
        <end position="924"/>
    </location>
</feature>
<dbReference type="FunFam" id="3.30.200.20:FF:000003">
    <property type="entry name" value="Non-specific serine/threonine protein kinase"/>
    <property type="match status" value="1"/>
</dbReference>
<feature type="compositionally biased region" description="Low complexity" evidence="23">
    <location>
        <begin position="936"/>
        <end position="950"/>
    </location>
</feature>
<evidence type="ECO:0000256" key="7">
    <source>
        <dbReference type="ARBA" id="ARBA00022490"/>
    </source>
</evidence>
<dbReference type="SMART" id="SM00165">
    <property type="entry name" value="UBA"/>
    <property type="match status" value="1"/>
</dbReference>
<keyword evidence="12" id="KW-0418">Kinase</keyword>
<protein>
    <recommendedName>
        <fullName evidence="20">MAP/microtubule affinity-regulating kinase 3</fullName>
        <ecNumber evidence="5">2.7.11.1</ecNumber>
    </recommendedName>
    <alternativeName>
        <fullName evidence="21">Serine/threonine-protein kinase par-1</fullName>
    </alternativeName>
</protein>
<evidence type="ECO:0000256" key="23">
    <source>
        <dbReference type="SAM" id="MobiDB-lite"/>
    </source>
</evidence>
<feature type="compositionally biased region" description="Low complexity" evidence="23">
    <location>
        <begin position="171"/>
        <end position="208"/>
    </location>
</feature>
<comment type="subcellular location">
    <subcellularLocation>
        <location evidence="1">Cell membrane</location>
    </subcellularLocation>
    <subcellularLocation>
        <location evidence="2">Cell projection</location>
    </subcellularLocation>
    <subcellularLocation>
        <location evidence="3">Cytoplasm</location>
        <location evidence="3">Cell cortex</location>
    </subcellularLocation>
</comment>
<dbReference type="PROSITE" id="PS50032">
    <property type="entry name" value="KA1"/>
    <property type="match status" value="1"/>
</dbReference>
<evidence type="ECO:0000256" key="12">
    <source>
        <dbReference type="ARBA" id="ARBA00022777"/>
    </source>
</evidence>
<dbReference type="Proteomes" id="UP001176961">
    <property type="component" value="Unassembled WGS sequence"/>
</dbReference>
<dbReference type="InterPro" id="IPR001772">
    <property type="entry name" value="KA1_dom"/>
</dbReference>
<name>A0AA36DPM5_CYLNA</name>
<evidence type="ECO:0000256" key="8">
    <source>
        <dbReference type="ARBA" id="ARBA00022527"/>
    </source>
</evidence>
<comment type="subunit">
    <text evidence="19">Interacts with MAPT/TAU. Interacts with DLG5 (via coiled-coil domain). Interacts with STK3/MST2 and STK4/MST1 in the presence of DLG5. Interacts with YWHAB, YWHAG, YWHAQ and YWHAZ. Interacts with PKP2 (via N-terminus). Interacts with CDC25C. Interacts with KSR1.</text>
</comment>
<evidence type="ECO:0000259" key="26">
    <source>
        <dbReference type="PROSITE" id="PS50032"/>
    </source>
</evidence>
<dbReference type="Pfam" id="PF00069">
    <property type="entry name" value="Pkinase"/>
    <property type="match status" value="1"/>
</dbReference>
<keyword evidence="13 22" id="KW-0067">ATP-binding</keyword>
<feature type="region of interest" description="Disordered" evidence="23">
    <location>
        <begin position="771"/>
        <end position="860"/>
    </location>
</feature>
<dbReference type="InterPro" id="IPR028375">
    <property type="entry name" value="KA1/Ssp2_C"/>
</dbReference>
<proteinExistence type="inferred from homology"/>
<keyword evidence="28" id="KW-1185">Reference proteome</keyword>